<reference evidence="1" key="1">
    <citation type="submission" date="2017-03" db="EMBL/GenBank/DDBJ databases">
        <title>The mitochondrial genome of the carnivorous plant Utricularia reniformis (Lentibulariaceae): structure, comparative analysis and evolutionary landmarks.</title>
        <authorList>
            <person name="Silva S.R."/>
            <person name="Alvarenga D.O."/>
            <person name="Michael T.P."/>
            <person name="Miranda V.F.O."/>
            <person name="Varani A.M."/>
        </authorList>
    </citation>
    <scope>NUCLEOTIDE SEQUENCE</scope>
</reference>
<accession>A0A1Y0B266</accession>
<name>A0A1Y0B266_9LAMI</name>
<sequence length="47" mass="5639">MNVVYAQVYQCIYKYAESYEGDYIVRLMIRVYMDGLLGHRCLPKRDT</sequence>
<keyword evidence="1" id="KW-0496">Mitochondrion</keyword>
<evidence type="ECO:0000313" key="1">
    <source>
        <dbReference type="EMBL" id="ART31545.1"/>
    </source>
</evidence>
<dbReference type="EMBL" id="KY774314">
    <property type="protein sequence ID" value="ART31545.1"/>
    <property type="molecule type" value="Genomic_DNA"/>
</dbReference>
<dbReference type="AlphaFoldDB" id="A0A1Y0B266"/>
<proteinExistence type="predicted"/>
<organism evidence="1">
    <name type="scientific">Utricularia reniformis</name>
    <dbReference type="NCBI Taxonomy" id="192314"/>
    <lineage>
        <taxon>Eukaryota</taxon>
        <taxon>Viridiplantae</taxon>
        <taxon>Streptophyta</taxon>
        <taxon>Embryophyta</taxon>
        <taxon>Tracheophyta</taxon>
        <taxon>Spermatophyta</taxon>
        <taxon>Magnoliopsida</taxon>
        <taxon>eudicotyledons</taxon>
        <taxon>Gunneridae</taxon>
        <taxon>Pentapetalae</taxon>
        <taxon>asterids</taxon>
        <taxon>lamiids</taxon>
        <taxon>Lamiales</taxon>
        <taxon>Lentibulariaceae</taxon>
        <taxon>Utricularia</taxon>
    </lineage>
</organism>
<gene>
    <name evidence="1" type="ORF">AEK19_MT1346</name>
</gene>
<geneLocation type="mitochondrion" evidence="1"/>
<protein>
    <submittedName>
        <fullName evidence="1">Uncharacterized protein</fullName>
    </submittedName>
</protein>